<dbReference type="Proteomes" id="UP000289340">
    <property type="component" value="Chromosome 5"/>
</dbReference>
<evidence type="ECO:0000313" key="2">
    <source>
        <dbReference type="Proteomes" id="UP000289340"/>
    </source>
</evidence>
<proteinExistence type="predicted"/>
<gene>
    <name evidence="1" type="ORF">D0Y65_011693</name>
</gene>
<reference evidence="1 2" key="1">
    <citation type="submission" date="2018-09" db="EMBL/GenBank/DDBJ databases">
        <title>A high-quality reference genome of wild soybean provides a powerful tool to mine soybean genomes.</title>
        <authorList>
            <person name="Xie M."/>
            <person name="Chung C.Y.L."/>
            <person name="Li M.-W."/>
            <person name="Wong F.-L."/>
            <person name="Chan T.-F."/>
            <person name="Lam H.-M."/>
        </authorList>
    </citation>
    <scope>NUCLEOTIDE SEQUENCE [LARGE SCALE GENOMIC DNA]</scope>
    <source>
        <strain evidence="2">cv. W05</strain>
        <tissue evidence="1">Hypocotyl of etiolated seedlings</tissue>
    </source>
</reference>
<keyword evidence="2" id="KW-1185">Reference proteome</keyword>
<feature type="non-terminal residue" evidence="1">
    <location>
        <position position="1"/>
    </location>
</feature>
<evidence type="ECO:0000313" key="1">
    <source>
        <dbReference type="EMBL" id="RZC11603.1"/>
    </source>
</evidence>
<sequence>PNGCGKSTLLKVVLDAYWTQWVWKIYPLKEDKNAFGMTQSKELATLLEAEKISCGKSEVDFIVSFFLW</sequence>
<protein>
    <recommendedName>
        <fullName evidence="3">ABC transporter domain-containing protein</fullName>
    </recommendedName>
</protein>
<organism evidence="1 2">
    <name type="scientific">Glycine soja</name>
    <name type="common">Wild soybean</name>
    <dbReference type="NCBI Taxonomy" id="3848"/>
    <lineage>
        <taxon>Eukaryota</taxon>
        <taxon>Viridiplantae</taxon>
        <taxon>Streptophyta</taxon>
        <taxon>Embryophyta</taxon>
        <taxon>Tracheophyta</taxon>
        <taxon>Spermatophyta</taxon>
        <taxon>Magnoliopsida</taxon>
        <taxon>eudicotyledons</taxon>
        <taxon>Gunneridae</taxon>
        <taxon>Pentapetalae</taxon>
        <taxon>rosids</taxon>
        <taxon>fabids</taxon>
        <taxon>Fabales</taxon>
        <taxon>Fabaceae</taxon>
        <taxon>Papilionoideae</taxon>
        <taxon>50 kb inversion clade</taxon>
        <taxon>NPAAA clade</taxon>
        <taxon>indigoferoid/millettioid clade</taxon>
        <taxon>Phaseoleae</taxon>
        <taxon>Glycine</taxon>
        <taxon>Glycine subgen. Soja</taxon>
    </lineage>
</organism>
<dbReference type="AlphaFoldDB" id="A0A445KLD5"/>
<accession>A0A445KLD5</accession>
<comment type="caution">
    <text evidence="1">The sequence shown here is derived from an EMBL/GenBank/DDBJ whole genome shotgun (WGS) entry which is preliminary data.</text>
</comment>
<dbReference type="EMBL" id="QZWG01000005">
    <property type="protein sequence ID" value="RZC11603.1"/>
    <property type="molecule type" value="Genomic_DNA"/>
</dbReference>
<name>A0A445KLD5_GLYSO</name>
<evidence type="ECO:0008006" key="3">
    <source>
        <dbReference type="Google" id="ProtNLM"/>
    </source>
</evidence>